<reference evidence="1 2" key="1">
    <citation type="journal article" date="2015" name="Mol. Plant Microbe Interact.">
        <title>Genome, transcriptome, and functional analyses of Penicillium expansum provide new insights into secondary metabolism and pathogenicity.</title>
        <authorList>
            <person name="Ballester A.R."/>
            <person name="Marcet-Houben M."/>
            <person name="Levin E."/>
            <person name="Sela N."/>
            <person name="Selma-Lazaro C."/>
            <person name="Carmona L."/>
            <person name="Wisniewski M."/>
            <person name="Droby S."/>
            <person name="Gonzalez-Candelas L."/>
            <person name="Gabaldon T."/>
        </authorList>
    </citation>
    <scope>NUCLEOTIDE SEQUENCE [LARGE SCALE GENOMIC DNA]</scope>
    <source>
        <strain evidence="1 2">PHI-1</strain>
    </source>
</reference>
<proteinExistence type="predicted"/>
<evidence type="ECO:0000313" key="2">
    <source>
        <dbReference type="Proteomes" id="UP000030104"/>
    </source>
</evidence>
<dbReference type="HOGENOM" id="CLU_1289331_0_0_1"/>
<dbReference type="PhylomeDB" id="A0A0A2LEI1"/>
<dbReference type="Proteomes" id="UP000030104">
    <property type="component" value="Unassembled WGS sequence"/>
</dbReference>
<protein>
    <submittedName>
        <fullName evidence="1">Uncharacterized protein</fullName>
    </submittedName>
</protein>
<comment type="caution">
    <text evidence="1">The sequence shown here is derived from an EMBL/GenBank/DDBJ whole genome shotgun (WGS) entry which is preliminary data.</text>
</comment>
<accession>A0A0A2LEI1</accession>
<organism evidence="1 2">
    <name type="scientific">Penicillium italicum</name>
    <name type="common">Blue mold</name>
    <dbReference type="NCBI Taxonomy" id="40296"/>
    <lineage>
        <taxon>Eukaryota</taxon>
        <taxon>Fungi</taxon>
        <taxon>Dikarya</taxon>
        <taxon>Ascomycota</taxon>
        <taxon>Pezizomycotina</taxon>
        <taxon>Eurotiomycetes</taxon>
        <taxon>Eurotiomycetidae</taxon>
        <taxon>Eurotiales</taxon>
        <taxon>Aspergillaceae</taxon>
        <taxon>Penicillium</taxon>
    </lineage>
</organism>
<dbReference type="OrthoDB" id="2883672at2759"/>
<evidence type="ECO:0000313" key="1">
    <source>
        <dbReference type="EMBL" id="KGO78309.1"/>
    </source>
</evidence>
<dbReference type="EMBL" id="JQGA01000008">
    <property type="protein sequence ID" value="KGO78309.1"/>
    <property type="molecule type" value="Genomic_DNA"/>
</dbReference>
<keyword evidence="2" id="KW-1185">Reference proteome</keyword>
<name>A0A0A2LEI1_PENIT</name>
<gene>
    <name evidence="1" type="ORF">PITC_059220</name>
</gene>
<sequence length="214" mass="23703">MGKATIIDIEHASLMTHNQGATFLYTPPTFKAFHITDLCKEGQSMTDGFTALDRILTLDEPKASIWKIRSSESEDGKHVRLFGRLSAVVAAAATAQEASKRKNSALGKAGFLTSSWVKREKILATFGKPVGKWVSGNAKALLVSDFPTDIERDGIWFIRSACFRIVRSHASFVFLAIGPLKESNTKTHLRGSEEPFYGLDFEAEKKEEGRYGWS</sequence>
<dbReference type="AlphaFoldDB" id="A0A0A2LEI1"/>